<dbReference type="AlphaFoldDB" id="A0A9D2BMK9"/>
<organism evidence="1 2">
    <name type="scientific">Candidatus Erysipelatoclostridium merdavium</name>
    <dbReference type="NCBI Taxonomy" id="2838566"/>
    <lineage>
        <taxon>Bacteria</taxon>
        <taxon>Bacillati</taxon>
        <taxon>Bacillota</taxon>
        <taxon>Erysipelotrichia</taxon>
        <taxon>Erysipelotrichales</taxon>
        <taxon>Erysipelotrichales incertae sedis</taxon>
    </lineage>
</organism>
<dbReference type="Proteomes" id="UP000886724">
    <property type="component" value="Unassembled WGS sequence"/>
</dbReference>
<reference evidence="1" key="2">
    <citation type="submission" date="2021-04" db="EMBL/GenBank/DDBJ databases">
        <authorList>
            <person name="Gilroy R."/>
        </authorList>
    </citation>
    <scope>NUCLEOTIDE SEQUENCE</scope>
    <source>
        <strain evidence="1">ChiGjej1B1-14440</strain>
    </source>
</reference>
<sequence length="62" mass="7511">FSVLFFEKKEDFYRGFTSKSRQMPAKAINFKNLIYLLTFNSLSLIIEYYNYKIKVIILYILL</sequence>
<reference evidence="1" key="1">
    <citation type="journal article" date="2021" name="PeerJ">
        <title>Extensive microbial diversity within the chicken gut microbiome revealed by metagenomics and culture.</title>
        <authorList>
            <person name="Gilroy R."/>
            <person name="Ravi A."/>
            <person name="Getino M."/>
            <person name="Pursley I."/>
            <person name="Horton D.L."/>
            <person name="Alikhan N.F."/>
            <person name="Baker D."/>
            <person name="Gharbi K."/>
            <person name="Hall N."/>
            <person name="Watson M."/>
            <person name="Adriaenssens E.M."/>
            <person name="Foster-Nyarko E."/>
            <person name="Jarju S."/>
            <person name="Secka A."/>
            <person name="Antonio M."/>
            <person name="Oren A."/>
            <person name="Chaudhuri R.R."/>
            <person name="La Ragione R."/>
            <person name="Hildebrand F."/>
            <person name="Pallen M.J."/>
        </authorList>
    </citation>
    <scope>NUCLEOTIDE SEQUENCE</scope>
    <source>
        <strain evidence="1">ChiGjej1B1-14440</strain>
    </source>
</reference>
<protein>
    <submittedName>
        <fullName evidence="1">Uncharacterized protein</fullName>
    </submittedName>
</protein>
<evidence type="ECO:0000313" key="1">
    <source>
        <dbReference type="EMBL" id="HIX82270.1"/>
    </source>
</evidence>
<name>A0A9D2BMK9_9FIRM</name>
<dbReference type="EMBL" id="DXET01000222">
    <property type="protein sequence ID" value="HIX82270.1"/>
    <property type="molecule type" value="Genomic_DNA"/>
</dbReference>
<comment type="caution">
    <text evidence="1">The sequence shown here is derived from an EMBL/GenBank/DDBJ whole genome shotgun (WGS) entry which is preliminary data.</text>
</comment>
<evidence type="ECO:0000313" key="2">
    <source>
        <dbReference type="Proteomes" id="UP000886724"/>
    </source>
</evidence>
<gene>
    <name evidence="1" type="ORF">H9980_09930</name>
</gene>
<accession>A0A9D2BMK9</accession>
<feature type="non-terminal residue" evidence="1">
    <location>
        <position position="1"/>
    </location>
</feature>
<proteinExistence type="predicted"/>